<dbReference type="SUPFAM" id="SSF50249">
    <property type="entry name" value="Nucleic acid-binding proteins"/>
    <property type="match status" value="1"/>
</dbReference>
<evidence type="ECO:0000256" key="1">
    <source>
        <dbReference type="RuleBase" id="RU000408"/>
    </source>
</evidence>
<dbReference type="GO" id="GO:0005737">
    <property type="term" value="C:cytoplasm"/>
    <property type="evidence" value="ECO:0007669"/>
    <property type="project" value="UniProtKB-SubCell"/>
</dbReference>
<dbReference type="GO" id="GO:0003677">
    <property type="term" value="F:DNA binding"/>
    <property type="evidence" value="ECO:0007669"/>
    <property type="project" value="UniProtKB-KW"/>
</dbReference>
<reference evidence="4" key="1">
    <citation type="submission" date="2016-10" db="EMBL/GenBank/DDBJ databases">
        <authorList>
            <person name="Varghese N."/>
            <person name="Submissions S."/>
        </authorList>
    </citation>
    <scope>NUCLEOTIDE SEQUENCE [LARGE SCALE GENOMIC DNA]</scope>
    <source>
        <strain evidence="4">DSM 19083</strain>
    </source>
</reference>
<dbReference type="EMBL" id="FONZ01000003">
    <property type="protein sequence ID" value="SFF19641.1"/>
    <property type="molecule type" value="Genomic_DNA"/>
</dbReference>
<dbReference type="InterPro" id="IPR012340">
    <property type="entry name" value="NA-bd_OB-fold"/>
</dbReference>
<accession>A0A1I2GSW2</accession>
<evidence type="ECO:0000259" key="2">
    <source>
        <dbReference type="PROSITE" id="PS51857"/>
    </source>
</evidence>
<dbReference type="OrthoDB" id="7477356at2"/>
<dbReference type="InterPro" id="IPR019844">
    <property type="entry name" value="CSD_CS"/>
</dbReference>
<protein>
    <submittedName>
        <fullName evidence="3">Cold-shock DNA-binding protein family</fullName>
    </submittedName>
</protein>
<gene>
    <name evidence="3" type="ORF">SAMN04488035_1914</name>
</gene>
<keyword evidence="4" id="KW-1185">Reference proteome</keyword>
<dbReference type="PROSITE" id="PS51857">
    <property type="entry name" value="CSD_2"/>
    <property type="match status" value="1"/>
</dbReference>
<dbReference type="InterPro" id="IPR011129">
    <property type="entry name" value="CSD"/>
</dbReference>
<sequence>MPTGKVKWFDTERGFGFIASDEGDEVFLHASALPEGVAPKPGAKVDFGVADGRRGPQALSVKLLDPAPSVAKVARKPADDMAIIVEDLIKVLDKVGNDLRRGRYPEKAAGAKYASLLRAVADNLEA</sequence>
<organism evidence="3 4">
    <name type="scientific">Flavimobilis marinus</name>
    <dbReference type="NCBI Taxonomy" id="285351"/>
    <lineage>
        <taxon>Bacteria</taxon>
        <taxon>Bacillati</taxon>
        <taxon>Actinomycetota</taxon>
        <taxon>Actinomycetes</taxon>
        <taxon>Micrococcales</taxon>
        <taxon>Jonesiaceae</taxon>
        <taxon>Flavimobilis</taxon>
    </lineage>
</organism>
<dbReference type="PRINTS" id="PR00050">
    <property type="entry name" value="COLDSHOCK"/>
</dbReference>
<evidence type="ECO:0000313" key="3">
    <source>
        <dbReference type="EMBL" id="SFF19641.1"/>
    </source>
</evidence>
<dbReference type="AlphaFoldDB" id="A0A1I2GSW2"/>
<dbReference type="CDD" id="cd04458">
    <property type="entry name" value="CSP_CDS"/>
    <property type="match status" value="1"/>
</dbReference>
<keyword evidence="3" id="KW-0238">DNA-binding</keyword>
<dbReference type="PROSITE" id="PS00352">
    <property type="entry name" value="CSD_1"/>
    <property type="match status" value="1"/>
</dbReference>
<dbReference type="InterPro" id="IPR002059">
    <property type="entry name" value="CSP_DNA-bd"/>
</dbReference>
<feature type="domain" description="CSD" evidence="2">
    <location>
        <begin position="1"/>
        <end position="63"/>
    </location>
</feature>
<comment type="subcellular location">
    <subcellularLocation>
        <location evidence="1">Cytoplasm</location>
    </subcellularLocation>
</comment>
<proteinExistence type="predicted"/>
<dbReference type="STRING" id="285351.SAMN04488035_1914"/>
<evidence type="ECO:0000313" key="4">
    <source>
        <dbReference type="Proteomes" id="UP000198520"/>
    </source>
</evidence>
<name>A0A1I2GSW2_9MICO</name>
<dbReference type="Pfam" id="PF00313">
    <property type="entry name" value="CSD"/>
    <property type="match status" value="1"/>
</dbReference>
<dbReference type="Proteomes" id="UP000198520">
    <property type="component" value="Unassembled WGS sequence"/>
</dbReference>
<dbReference type="RefSeq" id="WP_093377851.1">
    <property type="nucleotide sequence ID" value="NZ_BNAN01000003.1"/>
</dbReference>
<dbReference type="Gene3D" id="2.40.50.140">
    <property type="entry name" value="Nucleic acid-binding proteins"/>
    <property type="match status" value="1"/>
</dbReference>
<dbReference type="SMART" id="SM00357">
    <property type="entry name" value="CSP"/>
    <property type="match status" value="1"/>
</dbReference>